<evidence type="ECO:0000256" key="6">
    <source>
        <dbReference type="ARBA" id="ARBA00022989"/>
    </source>
</evidence>
<dbReference type="CDD" id="cd20069">
    <property type="entry name" value="5TM_Oxa1-like"/>
    <property type="match status" value="1"/>
</dbReference>
<evidence type="ECO:0000256" key="1">
    <source>
        <dbReference type="ARBA" id="ARBA00004448"/>
    </source>
</evidence>
<organism evidence="13 14">
    <name type="scientific">Ceraceosorus guamensis</name>
    <dbReference type="NCBI Taxonomy" id="1522189"/>
    <lineage>
        <taxon>Eukaryota</taxon>
        <taxon>Fungi</taxon>
        <taxon>Dikarya</taxon>
        <taxon>Basidiomycota</taxon>
        <taxon>Ustilaginomycotina</taxon>
        <taxon>Exobasidiomycetes</taxon>
        <taxon>Ceraceosorales</taxon>
        <taxon>Ceraceosoraceae</taxon>
        <taxon>Ceraceosorus</taxon>
    </lineage>
</organism>
<accession>A0A316WBV2</accession>
<dbReference type="Pfam" id="PF02096">
    <property type="entry name" value="60KD_IMP"/>
    <property type="match status" value="1"/>
</dbReference>
<gene>
    <name evidence="13" type="ORF">IE81DRAFT_319505</name>
</gene>
<dbReference type="InterPro" id="IPR001708">
    <property type="entry name" value="YidC/ALB3/OXA1/COX18"/>
</dbReference>
<dbReference type="PANTHER" id="PTHR12428">
    <property type="entry name" value="OXA1"/>
    <property type="match status" value="1"/>
</dbReference>
<dbReference type="Proteomes" id="UP000245783">
    <property type="component" value="Unassembled WGS sequence"/>
</dbReference>
<evidence type="ECO:0000259" key="12">
    <source>
        <dbReference type="Pfam" id="PF02096"/>
    </source>
</evidence>
<keyword evidence="4" id="KW-0999">Mitochondrion inner membrane</keyword>
<evidence type="ECO:0000256" key="9">
    <source>
        <dbReference type="RuleBase" id="RU003945"/>
    </source>
</evidence>
<feature type="compositionally biased region" description="Basic and acidic residues" evidence="10">
    <location>
        <begin position="559"/>
        <end position="569"/>
    </location>
</feature>
<evidence type="ECO:0000256" key="8">
    <source>
        <dbReference type="ARBA" id="ARBA00023136"/>
    </source>
</evidence>
<sequence length="609" mass="65113">MASLRFAQAARQPVSSLPSASTARRFSALASARSIYVGFEASSASSSLRAHGRCHAAESARSNLLHTQGRRSILRNQGKGAGFSSAVPSGARALSLWSFGGSGNNYEAAKEAGASRAHSGEFAAADGAYVPPQGAEAASRGSSDASAALGDALQSSREAVGDLAHQIGDAAQASSSGALNSDAYGAESMTALSDGAAGLAQQAVQQAELIDLAAIQQNHWFLVSSAQGLLENVHIWTGLPWWSTIMLTTIAMRLIILPVSARGQTAAVRLGNMQPKMKIIMADLENAKKSGDMMLQAKSQKAMVKLFRDNNTHPFKPMITPLIQSPLFITSFFAIRGMSKGGLSTMQDGGFGWVTNLTAADPYYALPFLGMLATLITLESGAEIGGTPQTSNNIAWRYMLRGGLVMSFFFFCHLPAAVWVYWVTNNTWSIAQLFFLNSKMGRTLFNIPDRAQKDNRVPEKKIPLKQAFTEAAENGLNVYRGATGQKPVSLTRSRPAPGRSQQGLSPDREAALRSFSGESSPSPSPHTASKQSSDSQAAQQQQRPSSALFDSDLTASGGDQKRGRAEARPLRTAQNPSERAEREARAREERRQAVAAASARHQPKQKRRI</sequence>
<evidence type="ECO:0000256" key="7">
    <source>
        <dbReference type="ARBA" id="ARBA00023128"/>
    </source>
</evidence>
<protein>
    <recommendedName>
        <fullName evidence="12">Membrane insertase YidC/Oxa/ALB C-terminal domain-containing protein</fullName>
    </recommendedName>
</protein>
<keyword evidence="5" id="KW-0809">Transit peptide</keyword>
<dbReference type="RefSeq" id="XP_025373281.1">
    <property type="nucleotide sequence ID" value="XM_025512740.1"/>
</dbReference>
<dbReference type="AlphaFoldDB" id="A0A316WBV2"/>
<dbReference type="GO" id="GO:0005743">
    <property type="term" value="C:mitochondrial inner membrane"/>
    <property type="evidence" value="ECO:0007669"/>
    <property type="project" value="UniProtKB-SubCell"/>
</dbReference>
<keyword evidence="3 9" id="KW-0812">Transmembrane</keyword>
<dbReference type="NCBIfam" id="TIGR03592">
    <property type="entry name" value="yidC_oxa1_cterm"/>
    <property type="match status" value="1"/>
</dbReference>
<dbReference type="OrthoDB" id="2148490at2759"/>
<keyword evidence="7" id="KW-0496">Mitochondrion</keyword>
<evidence type="ECO:0000256" key="2">
    <source>
        <dbReference type="ARBA" id="ARBA00009877"/>
    </source>
</evidence>
<dbReference type="InParanoid" id="A0A316WBV2"/>
<feature type="domain" description="Membrane insertase YidC/Oxa/ALB C-terminal" evidence="12">
    <location>
        <begin position="241"/>
        <end position="437"/>
    </location>
</feature>
<keyword evidence="14" id="KW-1185">Reference proteome</keyword>
<name>A0A316WBV2_9BASI</name>
<evidence type="ECO:0000256" key="10">
    <source>
        <dbReference type="SAM" id="MobiDB-lite"/>
    </source>
</evidence>
<feature type="compositionally biased region" description="Low complexity" evidence="10">
    <location>
        <begin position="528"/>
        <end position="547"/>
    </location>
</feature>
<keyword evidence="6 11" id="KW-1133">Transmembrane helix</keyword>
<feature type="compositionally biased region" description="Basic and acidic residues" evidence="10">
    <location>
        <begin position="578"/>
        <end position="592"/>
    </location>
</feature>
<dbReference type="STRING" id="1522189.A0A316WBV2"/>
<dbReference type="GeneID" id="37034610"/>
<dbReference type="InterPro" id="IPR028055">
    <property type="entry name" value="YidC/Oxa/ALB_C"/>
</dbReference>
<evidence type="ECO:0000256" key="4">
    <source>
        <dbReference type="ARBA" id="ARBA00022792"/>
    </source>
</evidence>
<proteinExistence type="inferred from homology"/>
<reference evidence="13 14" key="1">
    <citation type="journal article" date="2018" name="Mol. Biol. Evol.">
        <title>Broad Genomic Sampling Reveals a Smut Pathogenic Ancestry of the Fungal Clade Ustilaginomycotina.</title>
        <authorList>
            <person name="Kijpornyongpan T."/>
            <person name="Mondo S.J."/>
            <person name="Barry K."/>
            <person name="Sandor L."/>
            <person name="Lee J."/>
            <person name="Lipzen A."/>
            <person name="Pangilinan J."/>
            <person name="LaButti K."/>
            <person name="Hainaut M."/>
            <person name="Henrissat B."/>
            <person name="Grigoriev I.V."/>
            <person name="Spatafora J.W."/>
            <person name="Aime M.C."/>
        </authorList>
    </citation>
    <scope>NUCLEOTIDE SEQUENCE [LARGE SCALE GENOMIC DNA]</scope>
    <source>
        <strain evidence="13 14">MCA 4658</strain>
    </source>
</reference>
<feature type="transmembrane region" description="Helical" evidence="11">
    <location>
        <begin position="239"/>
        <end position="259"/>
    </location>
</feature>
<comment type="subcellular location">
    <subcellularLocation>
        <location evidence="9">Membrane</location>
        <topology evidence="9">Multi-pass membrane protein</topology>
    </subcellularLocation>
    <subcellularLocation>
        <location evidence="1">Mitochondrion inner membrane</location>
        <topology evidence="1">Multi-pass membrane protein</topology>
    </subcellularLocation>
</comment>
<keyword evidence="8 11" id="KW-0472">Membrane</keyword>
<evidence type="ECO:0000256" key="3">
    <source>
        <dbReference type="ARBA" id="ARBA00022692"/>
    </source>
</evidence>
<dbReference type="GO" id="GO:0032979">
    <property type="term" value="P:protein insertion into mitochondrial inner membrane from matrix"/>
    <property type="evidence" value="ECO:0007669"/>
    <property type="project" value="TreeGrafter"/>
</dbReference>
<evidence type="ECO:0000313" key="14">
    <source>
        <dbReference type="Proteomes" id="UP000245783"/>
    </source>
</evidence>
<comment type="similarity">
    <text evidence="2 9">Belongs to the OXA1/ALB3/YidC family.</text>
</comment>
<feature type="transmembrane region" description="Helical" evidence="11">
    <location>
        <begin position="403"/>
        <end position="422"/>
    </location>
</feature>
<evidence type="ECO:0000313" key="13">
    <source>
        <dbReference type="EMBL" id="PWN46121.1"/>
    </source>
</evidence>
<dbReference type="GO" id="GO:0032977">
    <property type="term" value="F:membrane insertase activity"/>
    <property type="evidence" value="ECO:0007669"/>
    <property type="project" value="InterPro"/>
</dbReference>
<dbReference type="PANTHER" id="PTHR12428:SF66">
    <property type="entry name" value="MITOCHONDRIAL INNER MEMBRANE PROTEIN OXA1L"/>
    <property type="match status" value="1"/>
</dbReference>
<dbReference type="EMBL" id="KZ819352">
    <property type="protein sequence ID" value="PWN46121.1"/>
    <property type="molecule type" value="Genomic_DNA"/>
</dbReference>
<feature type="region of interest" description="Disordered" evidence="10">
    <location>
        <begin position="478"/>
        <end position="609"/>
    </location>
</feature>
<evidence type="ECO:0000256" key="5">
    <source>
        <dbReference type="ARBA" id="ARBA00022946"/>
    </source>
</evidence>
<evidence type="ECO:0000256" key="11">
    <source>
        <dbReference type="SAM" id="Phobius"/>
    </source>
</evidence>